<dbReference type="AlphaFoldDB" id="A0A1F6CJS6"/>
<dbReference type="InterPro" id="IPR036291">
    <property type="entry name" value="NAD(P)-bd_dom_sf"/>
</dbReference>
<comment type="caution">
    <text evidence="3">The sequence shown here is derived from an EMBL/GenBank/DDBJ whole genome shotgun (WGS) entry which is preliminary data.</text>
</comment>
<reference evidence="3 4" key="1">
    <citation type="journal article" date="2016" name="Nat. Commun.">
        <title>Thousands of microbial genomes shed light on interconnected biogeochemical processes in an aquifer system.</title>
        <authorList>
            <person name="Anantharaman K."/>
            <person name="Brown C.T."/>
            <person name="Hug L.A."/>
            <person name="Sharon I."/>
            <person name="Castelle C.J."/>
            <person name="Probst A.J."/>
            <person name="Thomas B.C."/>
            <person name="Singh A."/>
            <person name="Wilkins M.J."/>
            <person name="Karaoz U."/>
            <person name="Brodie E.L."/>
            <person name="Williams K.H."/>
            <person name="Hubbard S.S."/>
            <person name="Banfield J.F."/>
        </authorList>
    </citation>
    <scope>NUCLEOTIDE SEQUENCE [LARGE SCALE GENOMIC DNA]</scope>
    <source>
        <strain evidence="4">RIFCSPLOWO2_12_FULL_64_10</strain>
    </source>
</reference>
<evidence type="ECO:0000256" key="1">
    <source>
        <dbReference type="ARBA" id="ARBA00007637"/>
    </source>
</evidence>
<organism evidence="3 4">
    <name type="scientific">Handelsmanbacteria sp. (strain RIFCSPLOWO2_12_FULL_64_10)</name>
    <dbReference type="NCBI Taxonomy" id="1817868"/>
    <lineage>
        <taxon>Bacteria</taxon>
        <taxon>Candidatus Handelsmaniibacteriota</taxon>
    </lineage>
</organism>
<dbReference type="CDD" id="cd08946">
    <property type="entry name" value="SDR_e"/>
    <property type="match status" value="1"/>
</dbReference>
<comment type="similarity">
    <text evidence="1">Belongs to the NAD(P)-dependent epimerase/dehydratase family.</text>
</comment>
<dbReference type="Pfam" id="PF01370">
    <property type="entry name" value="Epimerase"/>
    <property type="match status" value="1"/>
</dbReference>
<sequence>MPRKKVLLTGAAGLIGSACRRHWGDRYDLRLLVYVPSDRPADAQDVFVGGCQDLELMKKATQGVDAVVHLAGIPGEKSFQELLESNVVGTHNVLEASRQNGVKRVVFASTNHVTGAWEWNGVQANPDMPPRADSLYGCSKAYGEVLGRYYADRYGLEFIALRIGGVNREDRPRGIRDIWMWTSQRDIADLIRLAVETEGIQFAVVYGASDCPNSCLEFSSSRELLGFAPKDHVPDHLHEFPPEVVAKHAATLWQVRTRGTGHTLRQANVKQGLMS</sequence>
<accession>A0A1F6CJS6</accession>
<proteinExistence type="inferred from homology"/>
<name>A0A1F6CJS6_HANXR</name>
<feature type="domain" description="NAD-dependent epimerase/dehydratase" evidence="2">
    <location>
        <begin position="6"/>
        <end position="163"/>
    </location>
</feature>
<dbReference type="EMBL" id="MFKF01000230">
    <property type="protein sequence ID" value="OGG49504.1"/>
    <property type="molecule type" value="Genomic_DNA"/>
</dbReference>
<evidence type="ECO:0000259" key="2">
    <source>
        <dbReference type="Pfam" id="PF01370"/>
    </source>
</evidence>
<dbReference type="SUPFAM" id="SSF51735">
    <property type="entry name" value="NAD(P)-binding Rossmann-fold domains"/>
    <property type="match status" value="1"/>
</dbReference>
<protein>
    <recommendedName>
        <fullName evidence="2">NAD-dependent epimerase/dehydratase domain-containing protein</fullName>
    </recommendedName>
</protein>
<dbReference type="Gene3D" id="3.40.50.720">
    <property type="entry name" value="NAD(P)-binding Rossmann-like Domain"/>
    <property type="match status" value="1"/>
</dbReference>
<evidence type="ECO:0000313" key="4">
    <source>
        <dbReference type="Proteomes" id="UP000178606"/>
    </source>
</evidence>
<dbReference type="PROSITE" id="PS51257">
    <property type="entry name" value="PROKAR_LIPOPROTEIN"/>
    <property type="match status" value="1"/>
</dbReference>
<evidence type="ECO:0000313" key="3">
    <source>
        <dbReference type="EMBL" id="OGG49504.1"/>
    </source>
</evidence>
<dbReference type="PANTHER" id="PTHR43000">
    <property type="entry name" value="DTDP-D-GLUCOSE 4,6-DEHYDRATASE-RELATED"/>
    <property type="match status" value="1"/>
</dbReference>
<dbReference type="InterPro" id="IPR001509">
    <property type="entry name" value="Epimerase_deHydtase"/>
</dbReference>
<dbReference type="Proteomes" id="UP000178606">
    <property type="component" value="Unassembled WGS sequence"/>
</dbReference>
<gene>
    <name evidence="3" type="ORF">A3F84_08560</name>
</gene>